<feature type="domain" description="Glucosamine/galactosamine-6-phosphate isomerase" evidence="1">
    <location>
        <begin position="14"/>
        <end position="232"/>
    </location>
</feature>
<dbReference type="PANTHER" id="PTHR11280">
    <property type="entry name" value="GLUCOSAMINE-6-PHOSPHATE ISOMERASE"/>
    <property type="match status" value="1"/>
</dbReference>
<dbReference type="CDD" id="cd01399">
    <property type="entry name" value="GlcN6P_deaminase"/>
    <property type="match status" value="1"/>
</dbReference>
<evidence type="ECO:0000313" key="2">
    <source>
        <dbReference type="EMBL" id="GET35046.1"/>
    </source>
</evidence>
<dbReference type="GO" id="GO:0042802">
    <property type="term" value="F:identical protein binding"/>
    <property type="evidence" value="ECO:0007669"/>
    <property type="project" value="TreeGrafter"/>
</dbReference>
<dbReference type="SUPFAM" id="SSF100950">
    <property type="entry name" value="NagB/RpiA/CoA transferase-like"/>
    <property type="match status" value="1"/>
</dbReference>
<evidence type="ECO:0000313" key="3">
    <source>
        <dbReference type="Proteomes" id="UP000391834"/>
    </source>
</evidence>
<dbReference type="RefSeq" id="WP_025865502.1">
    <property type="nucleotide sequence ID" value="NZ_BLAX01000001.1"/>
</dbReference>
<gene>
    <name evidence="2" type="primary">nagB_2</name>
    <name evidence="2" type="ORF">PbJCM13498_39090</name>
</gene>
<dbReference type="GO" id="GO:0006046">
    <property type="term" value="P:N-acetylglucosamine catabolic process"/>
    <property type="evidence" value="ECO:0007669"/>
    <property type="project" value="TreeGrafter"/>
</dbReference>
<dbReference type="OrthoDB" id="9791139at2"/>
<keyword evidence="3" id="KW-1185">Reference proteome</keyword>
<dbReference type="GO" id="GO:0005737">
    <property type="term" value="C:cytoplasm"/>
    <property type="evidence" value="ECO:0007669"/>
    <property type="project" value="TreeGrafter"/>
</dbReference>
<dbReference type="GO" id="GO:0005975">
    <property type="term" value="P:carbohydrate metabolic process"/>
    <property type="evidence" value="ECO:0007669"/>
    <property type="project" value="InterPro"/>
</dbReference>
<dbReference type="GO" id="GO:0019262">
    <property type="term" value="P:N-acetylneuraminate catabolic process"/>
    <property type="evidence" value="ECO:0007669"/>
    <property type="project" value="TreeGrafter"/>
</dbReference>
<dbReference type="EMBL" id="BLAX01000001">
    <property type="protein sequence ID" value="GET35046.1"/>
    <property type="molecule type" value="Genomic_DNA"/>
</dbReference>
<reference evidence="2 3" key="1">
    <citation type="submission" date="2019-10" db="EMBL/GenBank/DDBJ databases">
        <title>Prolixibacter strains distinguished by the presence of nitrate reductase genes were adept at nitrate-dependent anaerobic corrosion of metallic iron and carbon steel.</title>
        <authorList>
            <person name="Iino T."/>
            <person name="Shono N."/>
            <person name="Ito K."/>
            <person name="Nakamura R."/>
            <person name="Sueoka K."/>
            <person name="Harayama S."/>
            <person name="Ohkuma M."/>
        </authorList>
    </citation>
    <scope>NUCLEOTIDE SEQUENCE [LARGE SCALE GENOMIC DNA]</scope>
    <source>
        <strain evidence="2 3">JCM 13498</strain>
    </source>
</reference>
<accession>A0A5M4B591</accession>
<organism evidence="2 3">
    <name type="scientific">Prolixibacter bellariivorans</name>
    <dbReference type="NCBI Taxonomy" id="314319"/>
    <lineage>
        <taxon>Bacteria</taxon>
        <taxon>Pseudomonadati</taxon>
        <taxon>Bacteroidota</taxon>
        <taxon>Bacteroidia</taxon>
        <taxon>Marinilabiliales</taxon>
        <taxon>Prolixibacteraceae</taxon>
        <taxon>Prolixibacter</taxon>
    </lineage>
</organism>
<comment type="caution">
    <text evidence="2">The sequence shown here is derived from an EMBL/GenBank/DDBJ whole genome shotgun (WGS) entry which is preliminary data.</text>
</comment>
<evidence type="ECO:0000259" key="1">
    <source>
        <dbReference type="Pfam" id="PF01182"/>
    </source>
</evidence>
<sequence>MKKFEHLDMHVYPSREEMGQAAGADVEKQIVALLEKKESIRMVFAAAPSQNEALASLVRSTKVDWQRITAFHMDEYIGLDSTDSRSFAGFLNEKIFQQVPFREVHLLDGNNPEETITRYSKLLSEAPIDIVCLGIGENGHIAFNDPPVADFNDLKLVKRVTLDWACRNQQVNDGCFPTLEEVPTEAITLTIPALMRADYLFCVVPGKTKRQAVYDTLNGPITEECPASILRTHTHCKFYFDEDSFGGQQYN</sequence>
<dbReference type="Pfam" id="PF01182">
    <property type="entry name" value="Glucosamine_iso"/>
    <property type="match status" value="1"/>
</dbReference>
<dbReference type="InterPro" id="IPR006148">
    <property type="entry name" value="Glc/Gal-6P_isomerase"/>
</dbReference>
<protein>
    <submittedName>
        <fullName evidence="2">Glucosamine-6-phosphate deaminase</fullName>
    </submittedName>
</protein>
<dbReference type="GO" id="GO:0004342">
    <property type="term" value="F:glucosamine-6-phosphate deaminase activity"/>
    <property type="evidence" value="ECO:0007669"/>
    <property type="project" value="InterPro"/>
</dbReference>
<dbReference type="Gene3D" id="3.40.50.1360">
    <property type="match status" value="1"/>
</dbReference>
<dbReference type="AlphaFoldDB" id="A0A5M4B591"/>
<dbReference type="GO" id="GO:0006043">
    <property type="term" value="P:glucosamine catabolic process"/>
    <property type="evidence" value="ECO:0007669"/>
    <property type="project" value="TreeGrafter"/>
</dbReference>
<dbReference type="PANTHER" id="PTHR11280:SF6">
    <property type="entry name" value="GLUCOSAMINE-6-PHOSPHATE ISOMERASE NAGB"/>
    <property type="match status" value="1"/>
</dbReference>
<name>A0A5M4B591_9BACT</name>
<proteinExistence type="predicted"/>
<dbReference type="Proteomes" id="UP000391834">
    <property type="component" value="Unassembled WGS sequence"/>
</dbReference>
<dbReference type="InterPro" id="IPR004547">
    <property type="entry name" value="Glucosamine6P_isomerase"/>
</dbReference>
<dbReference type="InterPro" id="IPR037171">
    <property type="entry name" value="NagB/RpiA_transferase-like"/>
</dbReference>